<name>A0A842HEB5_9BACT</name>
<dbReference type="AlphaFoldDB" id="A0A842HEB5"/>
<keyword evidence="2" id="KW-1185">Reference proteome</keyword>
<evidence type="ECO:0000313" key="1">
    <source>
        <dbReference type="EMBL" id="MBC2594772.1"/>
    </source>
</evidence>
<dbReference type="Gene3D" id="3.90.550.10">
    <property type="entry name" value="Spore Coat Polysaccharide Biosynthesis Protein SpsA, Chain A"/>
    <property type="match status" value="1"/>
</dbReference>
<dbReference type="RefSeq" id="WP_185675738.1">
    <property type="nucleotide sequence ID" value="NZ_JACHVB010000034.1"/>
</dbReference>
<dbReference type="InterPro" id="IPR029044">
    <property type="entry name" value="Nucleotide-diphossugar_trans"/>
</dbReference>
<accession>A0A842HEB5</accession>
<comment type="caution">
    <text evidence="1">The sequence shown here is derived from an EMBL/GenBank/DDBJ whole genome shotgun (WGS) entry which is preliminary data.</text>
</comment>
<evidence type="ECO:0000313" key="2">
    <source>
        <dbReference type="Proteomes" id="UP000546464"/>
    </source>
</evidence>
<dbReference type="Proteomes" id="UP000546464">
    <property type="component" value="Unassembled WGS sequence"/>
</dbReference>
<protein>
    <recommendedName>
        <fullName evidence="3">Glycosyl transferase family 8</fullName>
    </recommendedName>
</protein>
<gene>
    <name evidence="1" type="ORF">H5P28_10915</name>
</gene>
<evidence type="ECO:0008006" key="3">
    <source>
        <dbReference type="Google" id="ProtNLM"/>
    </source>
</evidence>
<reference evidence="1 2" key="1">
    <citation type="submission" date="2020-07" db="EMBL/GenBank/DDBJ databases">
        <authorList>
            <person name="Feng X."/>
        </authorList>
    </citation>
    <scope>NUCLEOTIDE SEQUENCE [LARGE SCALE GENOMIC DNA]</scope>
    <source>
        <strain evidence="1 2">JCM31066</strain>
    </source>
</reference>
<dbReference type="EMBL" id="JACHVB010000034">
    <property type="protein sequence ID" value="MBC2594772.1"/>
    <property type="molecule type" value="Genomic_DNA"/>
</dbReference>
<sequence length="304" mass="35576">MKIDEIYVVATRSDIRFGRACIASIRYFHPDIPIRLLKDEIFGAFDTRELERHFQVETVQAPQRIWGWGFAKFYPLMLPPGRRVLILDSDILFTHPLLQRLEQYDEDFIVASEPDWPDYEDYVRRAYFVADKLEAFSPGFERRLTFNGGQVVANTGLLTREDFEHYVEFSEPVTVKRPDVFPCGEQGITNHLVNLKLARGEITARALDFMLWADSPRLPHDLPARDGGADGIESYMLAHYTSHKKIYPWKMKGKALYTAFEDLYYHQLPLGWLLERWRFLQPLTAHQKLSLKQRIKKILQALRA</sequence>
<organism evidence="1 2">
    <name type="scientific">Ruficoccus amylovorans</name>
    <dbReference type="NCBI Taxonomy" id="1804625"/>
    <lineage>
        <taxon>Bacteria</taxon>
        <taxon>Pseudomonadati</taxon>
        <taxon>Verrucomicrobiota</taxon>
        <taxon>Opitutia</taxon>
        <taxon>Puniceicoccales</taxon>
        <taxon>Cerasicoccaceae</taxon>
        <taxon>Ruficoccus</taxon>
    </lineage>
</organism>
<proteinExistence type="predicted"/>
<dbReference type="SUPFAM" id="SSF53448">
    <property type="entry name" value="Nucleotide-diphospho-sugar transferases"/>
    <property type="match status" value="1"/>
</dbReference>